<evidence type="ECO:0000313" key="1">
    <source>
        <dbReference type="EMBL" id="JAH19752.1"/>
    </source>
</evidence>
<protein>
    <submittedName>
        <fullName evidence="1">Uncharacterized protein</fullName>
    </submittedName>
</protein>
<organism evidence="1">
    <name type="scientific">Anguilla anguilla</name>
    <name type="common">European freshwater eel</name>
    <name type="synonym">Muraena anguilla</name>
    <dbReference type="NCBI Taxonomy" id="7936"/>
    <lineage>
        <taxon>Eukaryota</taxon>
        <taxon>Metazoa</taxon>
        <taxon>Chordata</taxon>
        <taxon>Craniata</taxon>
        <taxon>Vertebrata</taxon>
        <taxon>Euteleostomi</taxon>
        <taxon>Actinopterygii</taxon>
        <taxon>Neopterygii</taxon>
        <taxon>Teleostei</taxon>
        <taxon>Anguilliformes</taxon>
        <taxon>Anguillidae</taxon>
        <taxon>Anguilla</taxon>
    </lineage>
</organism>
<dbReference type="EMBL" id="GBXM01088825">
    <property type="protein sequence ID" value="JAH19752.1"/>
    <property type="molecule type" value="Transcribed_RNA"/>
</dbReference>
<proteinExistence type="predicted"/>
<name>A0A0E9QTK7_ANGAN</name>
<dbReference type="AlphaFoldDB" id="A0A0E9QTK7"/>
<sequence length="51" mass="6083">MGVNIFQNLFFFERFLSVADAKALKQYFCCEEDWLIEWLSLHSLFGIVSEF</sequence>
<accession>A0A0E9QTK7</accession>
<reference evidence="1" key="1">
    <citation type="submission" date="2014-11" db="EMBL/GenBank/DDBJ databases">
        <authorList>
            <person name="Amaro Gonzalez C."/>
        </authorList>
    </citation>
    <scope>NUCLEOTIDE SEQUENCE</scope>
</reference>
<reference evidence="1" key="2">
    <citation type="journal article" date="2015" name="Fish Shellfish Immunol.">
        <title>Early steps in the European eel (Anguilla anguilla)-Vibrio vulnificus interaction in the gills: Role of the RtxA13 toxin.</title>
        <authorList>
            <person name="Callol A."/>
            <person name="Pajuelo D."/>
            <person name="Ebbesson L."/>
            <person name="Teles M."/>
            <person name="MacKenzie S."/>
            <person name="Amaro C."/>
        </authorList>
    </citation>
    <scope>NUCLEOTIDE SEQUENCE</scope>
</reference>